<comment type="caution">
    <text evidence="4">The sequence shown here is derived from an EMBL/GenBank/DDBJ whole genome shotgun (WGS) entry which is preliminary data.</text>
</comment>
<organism evidence="4 5">
    <name type="scientific">Babesia duncani</name>
    <dbReference type="NCBI Taxonomy" id="323732"/>
    <lineage>
        <taxon>Eukaryota</taxon>
        <taxon>Sar</taxon>
        <taxon>Alveolata</taxon>
        <taxon>Apicomplexa</taxon>
        <taxon>Aconoidasida</taxon>
        <taxon>Piroplasmida</taxon>
        <taxon>Babesiidae</taxon>
        <taxon>Babesia</taxon>
    </lineage>
</organism>
<dbReference type="GeneID" id="94336644"/>
<dbReference type="GO" id="GO:0022625">
    <property type="term" value="C:cytosolic large ribosomal subunit"/>
    <property type="evidence" value="ECO:0007669"/>
    <property type="project" value="TreeGrafter"/>
</dbReference>
<sequence>MGFASTAKLVYSGQRTRIFRKFRGQPTKSFDWIKNHLDRLIRNGRIEVTLPKAKELQQYAEEIVFHAKKDTPESDLIVESMLRTPEARQMLYEKYVPLYTNRPFFFTRVVNQWRFRFRDAAPMAYLEYVDRSGELRPAKAVGFEKLKYIHSQMQESRRNFRKYYSFAKKNGLLDCEDKLIEDVSHLNYNADSEWHRTGPIESTIDTEWMKDPVKLQRLQRIQEIDTSSGVAKEVFEIPYKEPKVIPMPNNNPNINARFRRPRFNP</sequence>
<protein>
    <submittedName>
        <fullName evidence="4">Bifunctional Ribosomal protein L17/Ribosomal protein L17 superfamily</fullName>
    </submittedName>
</protein>
<dbReference type="Proteomes" id="UP001214638">
    <property type="component" value="Unassembled WGS sequence"/>
</dbReference>
<reference evidence="4" key="1">
    <citation type="journal article" date="2023" name="Nat. Microbiol.">
        <title>Babesia duncani multi-omics identifies virulence factors and drug targets.</title>
        <authorList>
            <person name="Singh P."/>
            <person name="Lonardi S."/>
            <person name="Liang Q."/>
            <person name="Vydyam P."/>
            <person name="Khabirova E."/>
            <person name="Fang T."/>
            <person name="Gihaz S."/>
            <person name="Thekkiniath J."/>
            <person name="Munshi M."/>
            <person name="Abel S."/>
            <person name="Ciampossin L."/>
            <person name="Batugedara G."/>
            <person name="Gupta M."/>
            <person name="Lu X.M."/>
            <person name="Lenz T."/>
            <person name="Chakravarty S."/>
            <person name="Cornillot E."/>
            <person name="Hu Y."/>
            <person name="Ma W."/>
            <person name="Gonzalez L.M."/>
            <person name="Sanchez S."/>
            <person name="Estrada K."/>
            <person name="Sanchez-Flores A."/>
            <person name="Montero E."/>
            <person name="Harb O.S."/>
            <person name="Le Roch K.G."/>
            <person name="Mamoun C.B."/>
        </authorList>
    </citation>
    <scope>NUCLEOTIDE SEQUENCE</scope>
    <source>
        <strain evidence="4">WA1</strain>
    </source>
</reference>
<keyword evidence="3" id="KW-0687">Ribonucleoprotein</keyword>
<gene>
    <name evidence="4" type="ORF">BdWA1_002346</name>
</gene>
<name>A0AAD9PJR9_9APIC</name>
<dbReference type="GO" id="GO:0003735">
    <property type="term" value="F:structural constituent of ribosome"/>
    <property type="evidence" value="ECO:0007669"/>
    <property type="project" value="InterPro"/>
</dbReference>
<evidence type="ECO:0000313" key="5">
    <source>
        <dbReference type="Proteomes" id="UP001214638"/>
    </source>
</evidence>
<dbReference type="PANTHER" id="PTHR14413">
    <property type="entry name" value="RIBOSOMAL PROTEIN L17"/>
    <property type="match status" value="1"/>
</dbReference>
<proteinExistence type="inferred from homology"/>
<dbReference type="Gene3D" id="3.90.1030.10">
    <property type="entry name" value="Ribosomal protein L17"/>
    <property type="match status" value="1"/>
</dbReference>
<evidence type="ECO:0000256" key="3">
    <source>
        <dbReference type="ARBA" id="ARBA00023274"/>
    </source>
</evidence>
<comment type="similarity">
    <text evidence="1">Belongs to the bacterial ribosomal protein bL17 family.</text>
</comment>
<keyword evidence="2 4" id="KW-0689">Ribosomal protein</keyword>
<dbReference type="RefSeq" id="XP_067802595.1">
    <property type="nucleotide sequence ID" value="XM_067947373.1"/>
</dbReference>
<evidence type="ECO:0000256" key="1">
    <source>
        <dbReference type="ARBA" id="ARBA00008777"/>
    </source>
</evidence>
<dbReference type="SUPFAM" id="SSF64263">
    <property type="entry name" value="Prokaryotic ribosomal protein L17"/>
    <property type="match status" value="1"/>
</dbReference>
<dbReference type="EMBL" id="JALLKP010000003">
    <property type="protein sequence ID" value="KAK2195752.1"/>
    <property type="molecule type" value="Genomic_DNA"/>
</dbReference>
<dbReference type="InterPro" id="IPR036373">
    <property type="entry name" value="Ribosomal_bL17_sf"/>
</dbReference>
<evidence type="ECO:0000313" key="4">
    <source>
        <dbReference type="EMBL" id="KAK2195752.1"/>
    </source>
</evidence>
<dbReference type="KEGG" id="bdw:94336644"/>
<dbReference type="GO" id="GO:0006412">
    <property type="term" value="P:translation"/>
    <property type="evidence" value="ECO:0007669"/>
    <property type="project" value="InterPro"/>
</dbReference>
<dbReference type="PANTHER" id="PTHR14413:SF16">
    <property type="entry name" value="LARGE RIBOSOMAL SUBUNIT PROTEIN BL17M"/>
    <property type="match status" value="1"/>
</dbReference>
<keyword evidence="5" id="KW-1185">Reference proteome</keyword>
<dbReference type="Pfam" id="PF01196">
    <property type="entry name" value="Ribosomal_L17"/>
    <property type="match status" value="1"/>
</dbReference>
<evidence type="ECO:0000256" key="2">
    <source>
        <dbReference type="ARBA" id="ARBA00022980"/>
    </source>
</evidence>
<accession>A0AAD9PJR9</accession>
<dbReference type="InterPro" id="IPR000456">
    <property type="entry name" value="Ribosomal_bL17"/>
</dbReference>
<dbReference type="AlphaFoldDB" id="A0AAD9PJR9"/>